<evidence type="ECO:0000313" key="2">
    <source>
        <dbReference type="EMBL" id="JAI01193.1"/>
    </source>
</evidence>
<name>A0A0E9XEL5_ANGAN</name>
<protein>
    <submittedName>
        <fullName evidence="2">Uncharacterized protein</fullName>
    </submittedName>
</protein>
<reference evidence="2" key="2">
    <citation type="journal article" date="2015" name="Fish Shellfish Immunol.">
        <title>Early steps in the European eel (Anguilla anguilla)-Vibrio vulnificus interaction in the gills: Role of the RtxA13 toxin.</title>
        <authorList>
            <person name="Callol A."/>
            <person name="Pajuelo D."/>
            <person name="Ebbesson L."/>
            <person name="Teles M."/>
            <person name="MacKenzie S."/>
            <person name="Amaro C."/>
        </authorList>
    </citation>
    <scope>NUCLEOTIDE SEQUENCE</scope>
</reference>
<proteinExistence type="predicted"/>
<feature type="signal peptide" evidence="1">
    <location>
        <begin position="1"/>
        <end position="15"/>
    </location>
</feature>
<reference evidence="2" key="1">
    <citation type="submission" date="2014-11" db="EMBL/GenBank/DDBJ databases">
        <authorList>
            <person name="Amaro Gonzalez C."/>
        </authorList>
    </citation>
    <scope>NUCLEOTIDE SEQUENCE</scope>
</reference>
<evidence type="ECO:0000256" key="1">
    <source>
        <dbReference type="SAM" id="SignalP"/>
    </source>
</evidence>
<keyword evidence="1" id="KW-0732">Signal</keyword>
<sequence>MCVLLHIGILIPIQSTYITVFAGGAKMSAQVYFSIGHKCHGSFFKLSAPLLTLTCVGSRHCFAIVFSPSILTNLQVSLKTSKSIDLVIVTPSYSLVKLFVVQNFDR</sequence>
<dbReference type="AlphaFoldDB" id="A0A0E9XEL5"/>
<organism evidence="2">
    <name type="scientific">Anguilla anguilla</name>
    <name type="common">European freshwater eel</name>
    <name type="synonym">Muraena anguilla</name>
    <dbReference type="NCBI Taxonomy" id="7936"/>
    <lineage>
        <taxon>Eukaryota</taxon>
        <taxon>Metazoa</taxon>
        <taxon>Chordata</taxon>
        <taxon>Craniata</taxon>
        <taxon>Vertebrata</taxon>
        <taxon>Euteleostomi</taxon>
        <taxon>Actinopterygii</taxon>
        <taxon>Neopterygii</taxon>
        <taxon>Teleostei</taxon>
        <taxon>Anguilliformes</taxon>
        <taxon>Anguillidae</taxon>
        <taxon>Anguilla</taxon>
    </lineage>
</organism>
<accession>A0A0E9XEL5</accession>
<feature type="chain" id="PRO_5012045600" evidence="1">
    <location>
        <begin position="16"/>
        <end position="106"/>
    </location>
</feature>
<dbReference type="EMBL" id="GBXM01007385">
    <property type="protein sequence ID" value="JAI01193.1"/>
    <property type="molecule type" value="Transcribed_RNA"/>
</dbReference>